<organism evidence="2 3">
    <name type="scientific">Gemmobacter denitrificans</name>
    <dbReference type="NCBI Taxonomy" id="3123040"/>
    <lineage>
        <taxon>Bacteria</taxon>
        <taxon>Pseudomonadati</taxon>
        <taxon>Pseudomonadota</taxon>
        <taxon>Alphaproteobacteria</taxon>
        <taxon>Rhodobacterales</taxon>
        <taxon>Paracoccaceae</taxon>
        <taxon>Gemmobacter</taxon>
    </lineage>
</organism>
<accession>A0ABU8BR08</accession>
<sequence length="85" mass="9607">MNISKREQRVLHALAQGGAIRHERGDSRRIDAVLCLTRDGLILSDCTLDLFRQMKRRGLIASQGGGPYRITLRGRQAVRPQPDNR</sequence>
<reference evidence="2" key="1">
    <citation type="submission" date="2024-02" db="EMBL/GenBank/DDBJ databases">
        <title>Genome sequences of strain Gemmobacter sp. JM10B15.</title>
        <authorList>
            <person name="Zhang M."/>
        </authorList>
    </citation>
    <scope>NUCLEOTIDE SEQUENCE</scope>
    <source>
        <strain evidence="2">JM10B15</strain>
    </source>
</reference>
<dbReference type="Proteomes" id="UP001431963">
    <property type="component" value="Unassembled WGS sequence"/>
</dbReference>
<gene>
    <name evidence="2" type="ORF">V6590_03240</name>
</gene>
<dbReference type="NCBIfam" id="NF010240">
    <property type="entry name" value="PRK13687.1"/>
    <property type="match status" value="1"/>
</dbReference>
<protein>
    <recommendedName>
        <fullName evidence="1">UPF0386 protein V6590_03240</fullName>
    </recommendedName>
</protein>
<dbReference type="RefSeq" id="WP_335419481.1">
    <property type="nucleotide sequence ID" value="NZ_JBALHR010000002.1"/>
</dbReference>
<dbReference type="InterPro" id="IPR018654">
    <property type="entry name" value="YjhX_toxin"/>
</dbReference>
<dbReference type="HAMAP" id="MF_00827">
    <property type="entry name" value="UPF0386"/>
    <property type="match status" value="1"/>
</dbReference>
<comment type="caution">
    <text evidence="2">The sequence shown here is derived from an EMBL/GenBank/DDBJ whole genome shotgun (WGS) entry which is preliminary data.</text>
</comment>
<dbReference type="Pfam" id="PF09857">
    <property type="entry name" value="YjhX_toxin"/>
    <property type="match status" value="1"/>
</dbReference>
<evidence type="ECO:0000256" key="1">
    <source>
        <dbReference type="HAMAP-Rule" id="MF_00827"/>
    </source>
</evidence>
<proteinExistence type="inferred from homology"/>
<name>A0ABU8BR08_9RHOB</name>
<comment type="similarity">
    <text evidence="1">Belongs to the UPF0386 family.</text>
</comment>
<evidence type="ECO:0000313" key="2">
    <source>
        <dbReference type="EMBL" id="MEH7827150.1"/>
    </source>
</evidence>
<dbReference type="EMBL" id="JBALHR010000002">
    <property type="protein sequence ID" value="MEH7827150.1"/>
    <property type="molecule type" value="Genomic_DNA"/>
</dbReference>
<keyword evidence="3" id="KW-1185">Reference proteome</keyword>
<evidence type="ECO:0000313" key="3">
    <source>
        <dbReference type="Proteomes" id="UP001431963"/>
    </source>
</evidence>